<reference evidence="1 2" key="1">
    <citation type="journal article" date="2019" name="Nat. Ecol. Evol.">
        <title>Megaphylogeny resolves global patterns of mushroom evolution.</title>
        <authorList>
            <person name="Varga T."/>
            <person name="Krizsan K."/>
            <person name="Foldi C."/>
            <person name="Dima B."/>
            <person name="Sanchez-Garcia M."/>
            <person name="Sanchez-Ramirez S."/>
            <person name="Szollosi G.J."/>
            <person name="Szarkandi J.G."/>
            <person name="Papp V."/>
            <person name="Albert L."/>
            <person name="Andreopoulos W."/>
            <person name="Angelini C."/>
            <person name="Antonin V."/>
            <person name="Barry K.W."/>
            <person name="Bougher N.L."/>
            <person name="Buchanan P."/>
            <person name="Buyck B."/>
            <person name="Bense V."/>
            <person name="Catcheside P."/>
            <person name="Chovatia M."/>
            <person name="Cooper J."/>
            <person name="Damon W."/>
            <person name="Desjardin D."/>
            <person name="Finy P."/>
            <person name="Geml J."/>
            <person name="Haridas S."/>
            <person name="Hughes K."/>
            <person name="Justo A."/>
            <person name="Karasinski D."/>
            <person name="Kautmanova I."/>
            <person name="Kiss B."/>
            <person name="Kocsube S."/>
            <person name="Kotiranta H."/>
            <person name="LaButti K.M."/>
            <person name="Lechner B.E."/>
            <person name="Liimatainen K."/>
            <person name="Lipzen A."/>
            <person name="Lukacs Z."/>
            <person name="Mihaltcheva S."/>
            <person name="Morgado L.N."/>
            <person name="Niskanen T."/>
            <person name="Noordeloos M.E."/>
            <person name="Ohm R.A."/>
            <person name="Ortiz-Santana B."/>
            <person name="Ovrebo C."/>
            <person name="Racz N."/>
            <person name="Riley R."/>
            <person name="Savchenko A."/>
            <person name="Shiryaev A."/>
            <person name="Soop K."/>
            <person name="Spirin V."/>
            <person name="Szebenyi C."/>
            <person name="Tomsovsky M."/>
            <person name="Tulloss R.E."/>
            <person name="Uehling J."/>
            <person name="Grigoriev I.V."/>
            <person name="Vagvolgyi C."/>
            <person name="Papp T."/>
            <person name="Martin F.M."/>
            <person name="Miettinen O."/>
            <person name="Hibbett D.S."/>
            <person name="Nagy L.G."/>
        </authorList>
    </citation>
    <scope>NUCLEOTIDE SEQUENCE [LARGE SCALE GENOMIC DNA]</scope>
    <source>
        <strain evidence="1 2">HHB13444</strain>
    </source>
</reference>
<dbReference type="EMBL" id="ML212781">
    <property type="protein sequence ID" value="TFK78129.1"/>
    <property type="molecule type" value="Genomic_DNA"/>
</dbReference>
<accession>A0A5C3NN88</accession>
<feature type="non-terminal residue" evidence="1">
    <location>
        <position position="1"/>
    </location>
</feature>
<evidence type="ECO:0000313" key="1">
    <source>
        <dbReference type="EMBL" id="TFK78129.1"/>
    </source>
</evidence>
<proteinExistence type="predicted"/>
<dbReference type="InParanoid" id="A0A5C3NN88"/>
<dbReference type="AlphaFoldDB" id="A0A5C3NN88"/>
<keyword evidence="2" id="KW-1185">Reference proteome</keyword>
<evidence type="ECO:0000313" key="2">
    <source>
        <dbReference type="Proteomes" id="UP000308197"/>
    </source>
</evidence>
<protein>
    <submittedName>
        <fullName evidence="1">Uncharacterized protein</fullName>
    </submittedName>
</protein>
<gene>
    <name evidence="1" type="ORF">K466DRAFT_438938</name>
</gene>
<sequence>DYDLYVPVSDFESLVTYLVDMEGYKCSRKKLRRSRPRTALEYCSWNLSHFTSGVSGLARLRRGKTIIDVYCTGVGSVIDSPCVPLGFCWTTLLMNYMTFDGFLSLYPTLTLRRRGLYIYHRILHSSFPSGTNPVQMNKYLSRGFEFR</sequence>
<feature type="non-terminal residue" evidence="1">
    <location>
        <position position="147"/>
    </location>
</feature>
<organism evidence="1 2">
    <name type="scientific">Polyporus arcularius HHB13444</name>
    <dbReference type="NCBI Taxonomy" id="1314778"/>
    <lineage>
        <taxon>Eukaryota</taxon>
        <taxon>Fungi</taxon>
        <taxon>Dikarya</taxon>
        <taxon>Basidiomycota</taxon>
        <taxon>Agaricomycotina</taxon>
        <taxon>Agaricomycetes</taxon>
        <taxon>Polyporales</taxon>
        <taxon>Polyporaceae</taxon>
        <taxon>Polyporus</taxon>
    </lineage>
</organism>
<dbReference type="Proteomes" id="UP000308197">
    <property type="component" value="Unassembled WGS sequence"/>
</dbReference>
<name>A0A5C3NN88_9APHY</name>